<dbReference type="SUPFAM" id="SSF52317">
    <property type="entry name" value="Class I glutamine amidotransferase-like"/>
    <property type="match status" value="1"/>
</dbReference>
<dbReference type="Gene3D" id="1.10.10.60">
    <property type="entry name" value="Homeodomain-like"/>
    <property type="match status" value="1"/>
</dbReference>
<dbReference type="InterPro" id="IPR018060">
    <property type="entry name" value="HTH_AraC"/>
</dbReference>
<dbReference type="SUPFAM" id="SSF46689">
    <property type="entry name" value="Homeodomain-like"/>
    <property type="match status" value="2"/>
</dbReference>
<keyword evidence="1" id="KW-0805">Transcription regulation</keyword>
<dbReference type="AlphaFoldDB" id="A0A1V2H386"/>
<keyword evidence="5" id="KW-1185">Reference proteome</keyword>
<evidence type="ECO:0000256" key="2">
    <source>
        <dbReference type="ARBA" id="ARBA00023163"/>
    </source>
</evidence>
<gene>
    <name evidence="4" type="ORF">BKE38_10120</name>
</gene>
<proteinExistence type="predicted"/>
<reference evidence="4 5" key="1">
    <citation type="submission" date="2016-10" db="EMBL/GenBank/DDBJ databases">
        <title>Draft Genome sequence of Roseomonas sp. strain M3.</title>
        <authorList>
            <person name="Subhash Y."/>
            <person name="Lee S."/>
        </authorList>
    </citation>
    <scope>NUCLEOTIDE SEQUENCE [LARGE SCALE GENOMIC DNA]</scope>
    <source>
        <strain evidence="4 5">M3</strain>
    </source>
</reference>
<dbReference type="Proteomes" id="UP000188879">
    <property type="component" value="Unassembled WGS sequence"/>
</dbReference>
<comment type="caution">
    <text evidence="4">The sequence shown here is derived from an EMBL/GenBank/DDBJ whole genome shotgun (WGS) entry which is preliminary data.</text>
</comment>
<keyword evidence="2" id="KW-0804">Transcription</keyword>
<dbReference type="Gene3D" id="3.40.50.880">
    <property type="match status" value="1"/>
</dbReference>
<dbReference type="PANTHER" id="PTHR43130">
    <property type="entry name" value="ARAC-FAMILY TRANSCRIPTIONAL REGULATOR"/>
    <property type="match status" value="1"/>
</dbReference>
<dbReference type="InterPro" id="IPR052158">
    <property type="entry name" value="INH-QAR"/>
</dbReference>
<accession>A0A1V2H386</accession>
<evidence type="ECO:0000313" key="4">
    <source>
        <dbReference type="EMBL" id="ONG54720.1"/>
    </source>
</evidence>
<dbReference type="EMBL" id="MLCO01000081">
    <property type="protein sequence ID" value="ONG54720.1"/>
    <property type="molecule type" value="Genomic_DNA"/>
</dbReference>
<dbReference type="Pfam" id="PF01965">
    <property type="entry name" value="DJ-1_PfpI"/>
    <property type="match status" value="1"/>
</dbReference>
<dbReference type="GO" id="GO:0043565">
    <property type="term" value="F:sequence-specific DNA binding"/>
    <property type="evidence" value="ECO:0007669"/>
    <property type="project" value="InterPro"/>
</dbReference>
<dbReference type="GO" id="GO:0003700">
    <property type="term" value="F:DNA-binding transcription factor activity"/>
    <property type="evidence" value="ECO:0007669"/>
    <property type="project" value="InterPro"/>
</dbReference>
<feature type="domain" description="HTH araC/xylS-type" evidence="3">
    <location>
        <begin position="233"/>
        <end position="331"/>
    </location>
</feature>
<protein>
    <recommendedName>
        <fullName evidence="3">HTH araC/xylS-type domain-containing protein</fullName>
    </recommendedName>
</protein>
<organism evidence="4 5">
    <name type="scientific">Teichococcus deserti</name>
    <dbReference type="NCBI Taxonomy" id="1817963"/>
    <lineage>
        <taxon>Bacteria</taxon>
        <taxon>Pseudomonadati</taxon>
        <taxon>Pseudomonadota</taxon>
        <taxon>Alphaproteobacteria</taxon>
        <taxon>Acetobacterales</taxon>
        <taxon>Roseomonadaceae</taxon>
        <taxon>Roseomonas</taxon>
    </lineage>
</organism>
<dbReference type="InterPro" id="IPR029062">
    <property type="entry name" value="Class_I_gatase-like"/>
</dbReference>
<dbReference type="InterPro" id="IPR009057">
    <property type="entry name" value="Homeodomain-like_sf"/>
</dbReference>
<dbReference type="SMART" id="SM00342">
    <property type="entry name" value="HTH_ARAC"/>
    <property type="match status" value="1"/>
</dbReference>
<dbReference type="CDD" id="cd03137">
    <property type="entry name" value="GATase1_AraC_1"/>
    <property type="match status" value="1"/>
</dbReference>
<dbReference type="PANTHER" id="PTHR43130:SF3">
    <property type="entry name" value="HTH-TYPE TRANSCRIPTIONAL REGULATOR RV1931C"/>
    <property type="match status" value="1"/>
</dbReference>
<name>A0A1V2H386_9PROT</name>
<dbReference type="PROSITE" id="PS01124">
    <property type="entry name" value="HTH_ARAC_FAMILY_2"/>
    <property type="match status" value="1"/>
</dbReference>
<dbReference type="Pfam" id="PF12833">
    <property type="entry name" value="HTH_18"/>
    <property type="match status" value="1"/>
</dbReference>
<evidence type="ECO:0000259" key="3">
    <source>
        <dbReference type="PROSITE" id="PS01124"/>
    </source>
</evidence>
<sequence length="332" mass="34799">MKDNLPSFPATPSPAGPRSIVLPLYPGVMLLDVAGPAEVFAAADRLAGGTAYRLHFVAPGGGLVRTELGPALSAEPWDSLPEGPLDTLLLPGGAGAQAAAADPALLDAVRQVSARSRRLASVCLGAFILGAAGLLEGRRATTHWRWCAALRQAHPEAQVQEGPIFVQDGPVWTSAGVATGIDLALAMVEQDLGHALALQVARALVVFLKRPGGQAQLSAALSAQTDSRDSDFSALLGWMAENLSADLRVEALAARAGLAPRSFARAFLARTGRTPARAVEQLRLEAAQRLLREGRLPLGAVAHRCGFGDDERMRRAFQRRTGTPPASWRGGG</sequence>
<evidence type="ECO:0000256" key="1">
    <source>
        <dbReference type="ARBA" id="ARBA00023015"/>
    </source>
</evidence>
<evidence type="ECO:0000313" key="5">
    <source>
        <dbReference type="Proteomes" id="UP000188879"/>
    </source>
</evidence>
<dbReference type="InterPro" id="IPR002818">
    <property type="entry name" value="DJ-1/PfpI"/>
</dbReference>
<dbReference type="OrthoDB" id="9793422at2"/>